<feature type="transmembrane region" description="Helical" evidence="6">
    <location>
        <begin position="442"/>
        <end position="459"/>
    </location>
</feature>
<dbReference type="GO" id="GO:0005886">
    <property type="term" value="C:plasma membrane"/>
    <property type="evidence" value="ECO:0007669"/>
    <property type="project" value="UniProtKB-SubCell"/>
</dbReference>
<evidence type="ECO:0000256" key="2">
    <source>
        <dbReference type="ARBA" id="ARBA00022475"/>
    </source>
</evidence>
<feature type="transmembrane region" description="Helical" evidence="6">
    <location>
        <begin position="84"/>
        <end position="108"/>
    </location>
</feature>
<dbReference type="PANTHER" id="PTHR30250">
    <property type="entry name" value="PST FAMILY PREDICTED COLANIC ACID TRANSPORTER"/>
    <property type="match status" value="1"/>
</dbReference>
<keyword evidence="8" id="KW-1185">Reference proteome</keyword>
<keyword evidence="5 6" id="KW-0472">Membrane</keyword>
<keyword evidence="3 6" id="KW-0812">Transmembrane</keyword>
<keyword evidence="2" id="KW-1003">Cell membrane</keyword>
<dbReference type="InterPro" id="IPR050833">
    <property type="entry name" value="Poly_Biosynth_Transport"/>
</dbReference>
<feature type="transmembrane region" description="Helical" evidence="6">
    <location>
        <begin position="120"/>
        <end position="145"/>
    </location>
</feature>
<evidence type="ECO:0000313" key="7">
    <source>
        <dbReference type="EMBL" id="QDT73338.1"/>
    </source>
</evidence>
<accession>A0A517TY78</accession>
<feature type="transmembrane region" description="Helical" evidence="6">
    <location>
        <begin position="40"/>
        <end position="64"/>
    </location>
</feature>
<proteinExistence type="predicted"/>
<dbReference type="PANTHER" id="PTHR30250:SF26">
    <property type="entry name" value="PSMA PROTEIN"/>
    <property type="match status" value="1"/>
</dbReference>
<evidence type="ECO:0000313" key="8">
    <source>
        <dbReference type="Proteomes" id="UP000317909"/>
    </source>
</evidence>
<feature type="transmembrane region" description="Helical" evidence="6">
    <location>
        <begin position="401"/>
        <end position="421"/>
    </location>
</feature>
<reference evidence="7 8" key="1">
    <citation type="submission" date="2019-02" db="EMBL/GenBank/DDBJ databases">
        <title>Deep-cultivation of Planctomycetes and their phenomic and genomic characterization uncovers novel biology.</title>
        <authorList>
            <person name="Wiegand S."/>
            <person name="Jogler M."/>
            <person name="Boedeker C."/>
            <person name="Pinto D."/>
            <person name="Vollmers J."/>
            <person name="Rivas-Marin E."/>
            <person name="Kohn T."/>
            <person name="Peeters S.H."/>
            <person name="Heuer A."/>
            <person name="Rast P."/>
            <person name="Oberbeckmann S."/>
            <person name="Bunk B."/>
            <person name="Jeske O."/>
            <person name="Meyerdierks A."/>
            <person name="Storesund J.E."/>
            <person name="Kallscheuer N."/>
            <person name="Luecker S."/>
            <person name="Lage O.M."/>
            <person name="Pohl T."/>
            <person name="Merkel B.J."/>
            <person name="Hornburger P."/>
            <person name="Mueller R.-W."/>
            <person name="Bruemmer F."/>
            <person name="Labrenz M."/>
            <person name="Spormann A.M."/>
            <person name="Op den Camp H."/>
            <person name="Overmann J."/>
            <person name="Amann R."/>
            <person name="Jetten M.S.M."/>
            <person name="Mascher T."/>
            <person name="Medema M.H."/>
            <person name="Devos D.P."/>
            <person name="Kaster A.-K."/>
            <person name="Ovreas L."/>
            <person name="Rohde M."/>
            <person name="Galperin M.Y."/>
            <person name="Jogler C."/>
        </authorList>
    </citation>
    <scope>NUCLEOTIDE SEQUENCE [LARGE SCALE GENOMIC DNA]</scope>
    <source>
        <strain evidence="7 8">I41</strain>
    </source>
</reference>
<evidence type="ECO:0000256" key="6">
    <source>
        <dbReference type="SAM" id="Phobius"/>
    </source>
</evidence>
<gene>
    <name evidence="7" type="primary">epsK</name>
    <name evidence="7" type="ORF">I41_25270</name>
</gene>
<dbReference type="RefSeq" id="WP_145432939.1">
    <property type="nucleotide sequence ID" value="NZ_CP036339.1"/>
</dbReference>
<dbReference type="KEGG" id="llh:I41_25270"/>
<organism evidence="7 8">
    <name type="scientific">Lacipirellula limnantheis</name>
    <dbReference type="NCBI Taxonomy" id="2528024"/>
    <lineage>
        <taxon>Bacteria</taxon>
        <taxon>Pseudomonadati</taxon>
        <taxon>Planctomycetota</taxon>
        <taxon>Planctomycetia</taxon>
        <taxon>Pirellulales</taxon>
        <taxon>Lacipirellulaceae</taxon>
        <taxon>Lacipirellula</taxon>
    </lineage>
</organism>
<sequence length="512" mass="56291">MIIRNIFSHWVVFAVQSVVILVLTPFVLKQLGEARYGVWVLTSAFTGYYGLLAAGFHGGVAQYLTRYYAVKDYPSLNRVASTSVYVLALVGLAVIAVSLFLGLVANTIFRIPPDLKDDAFWCIAITGAAVGLQLPLFVYSAVFVATARFDLIGVVSVAGRILSGVMTYCALMAGYELIGVSVAWAAGGFMESLIRWYLSRWQIPELAISRKYVGWETFAEIFSYGKWDFFVALGQSVYYFLDAVIIGVLLPVAGIARYSLALSLAIHLERLILPTSQVFFPALVDHHVKGNYKALQSVFVKGCLCVLLITSVVGAAANYWASDFYRLWIGERLGMGDGISSVASIFRIHLATLVLRSCSSVSVQVLRGVLQIKRLAFAECVDAALHIAFAVILGYRYGLAGVAFGALLSALIVRALWLPFFTCRYLKVSWMLYLRSTLPRPILLGVALSCSLFIAFNSWNVTSVASFIVGCVITVILSFPLSLLIGLNREERARFVYEPAHSVWKRIIAYGS</sequence>
<dbReference type="Proteomes" id="UP000317909">
    <property type="component" value="Chromosome"/>
</dbReference>
<dbReference type="AlphaFoldDB" id="A0A517TY78"/>
<name>A0A517TY78_9BACT</name>
<evidence type="ECO:0000256" key="3">
    <source>
        <dbReference type="ARBA" id="ARBA00022692"/>
    </source>
</evidence>
<feature type="transmembrane region" description="Helical" evidence="6">
    <location>
        <begin position="237"/>
        <end position="260"/>
    </location>
</feature>
<comment type="subcellular location">
    <subcellularLocation>
        <location evidence="1">Cell membrane</location>
        <topology evidence="1">Multi-pass membrane protein</topology>
    </subcellularLocation>
</comment>
<dbReference type="OrthoDB" id="580892at2"/>
<feature type="transmembrane region" description="Helical" evidence="6">
    <location>
        <begin position="6"/>
        <end position="28"/>
    </location>
</feature>
<evidence type="ECO:0000256" key="5">
    <source>
        <dbReference type="ARBA" id="ARBA00023136"/>
    </source>
</evidence>
<feature type="transmembrane region" description="Helical" evidence="6">
    <location>
        <begin position="465"/>
        <end position="487"/>
    </location>
</feature>
<dbReference type="EMBL" id="CP036339">
    <property type="protein sequence ID" value="QDT73338.1"/>
    <property type="molecule type" value="Genomic_DNA"/>
</dbReference>
<evidence type="ECO:0000256" key="1">
    <source>
        <dbReference type="ARBA" id="ARBA00004651"/>
    </source>
</evidence>
<protein>
    <submittedName>
        <fullName evidence="7">Putative membrane protein EpsK</fullName>
    </submittedName>
</protein>
<keyword evidence="4 6" id="KW-1133">Transmembrane helix</keyword>
<feature type="transmembrane region" description="Helical" evidence="6">
    <location>
        <begin position="298"/>
        <end position="321"/>
    </location>
</feature>
<evidence type="ECO:0000256" key="4">
    <source>
        <dbReference type="ARBA" id="ARBA00022989"/>
    </source>
</evidence>